<sequence>MILEDIVLHNLNLNREILYNLLNMYVGKLTPSSDGTTIRFDVHHSSNAYVLSLDDSLRYYNFRNNEKGNILDLLSKLADVDRTKYITELYLNLRLENKLINECGEIEEWEENYVYQVPEIYDKECLEQYPKAISEMFLNDGIRVETQLFFNIRYDKRTRRVVIPVFYNNELIGAIGRRNAIYLQDKENKYMPVLRYSKSLVFFGYDVYYDLIQKTKIVMLVESEKSVMKMWQMKSKIPTLALGSNALSRNHIEILKLLQVDTVIFALDKSLDYTDSLIPNIQRLKKYGRECKIKYIDVNSIPNKLLGEKESICDRNREEITEIFTKYLKDENF</sequence>
<name>A0A8S5R6H2_9CAUD</name>
<dbReference type="Gene3D" id="3.40.1360.10">
    <property type="match status" value="1"/>
</dbReference>
<dbReference type="SUPFAM" id="SSF56731">
    <property type="entry name" value="DNA primase core"/>
    <property type="match status" value="1"/>
</dbReference>
<proteinExistence type="predicted"/>
<evidence type="ECO:0000313" key="1">
    <source>
        <dbReference type="EMBL" id="DAE26589.1"/>
    </source>
</evidence>
<dbReference type="EMBL" id="BK015821">
    <property type="protein sequence ID" value="DAE26589.1"/>
    <property type="molecule type" value="Genomic_DNA"/>
</dbReference>
<protein>
    <submittedName>
        <fullName evidence="1">DNA primase</fullName>
    </submittedName>
</protein>
<accession>A0A8S5R6H2</accession>
<reference evidence="1" key="1">
    <citation type="journal article" date="2021" name="Proc. Natl. Acad. Sci. U.S.A.">
        <title>A Catalog of Tens of Thousands of Viruses from Human Metagenomes Reveals Hidden Associations with Chronic Diseases.</title>
        <authorList>
            <person name="Tisza M.J."/>
            <person name="Buck C.B."/>
        </authorList>
    </citation>
    <scope>NUCLEOTIDE SEQUENCE</scope>
    <source>
        <strain evidence="1">CtaCq7</strain>
    </source>
</reference>
<organism evidence="1">
    <name type="scientific">Ackermannviridae sp. ctaCq7</name>
    <dbReference type="NCBI Taxonomy" id="2827294"/>
    <lineage>
        <taxon>Viruses</taxon>
        <taxon>Duplodnaviria</taxon>
        <taxon>Heunggongvirae</taxon>
        <taxon>Uroviricota</taxon>
        <taxon>Caudoviricetes</taxon>
        <taxon>Pantevenvirales</taxon>
        <taxon>Ackermannviridae</taxon>
    </lineage>
</organism>